<dbReference type="Pfam" id="PF08334">
    <property type="entry name" value="T2SSG"/>
    <property type="match status" value="1"/>
</dbReference>
<dbReference type="InterPro" id="IPR045584">
    <property type="entry name" value="Pilin-like"/>
</dbReference>
<gene>
    <name evidence="2" type="ORF">E1757_33390</name>
</gene>
<dbReference type="Proteomes" id="UP000295636">
    <property type="component" value="Unassembled WGS sequence"/>
</dbReference>
<dbReference type="Gene3D" id="3.30.700.10">
    <property type="entry name" value="Glycoprotein, Type 4 Pilin"/>
    <property type="match status" value="1"/>
</dbReference>
<dbReference type="SUPFAM" id="SSF54523">
    <property type="entry name" value="Pili subunits"/>
    <property type="match status" value="1"/>
</dbReference>
<organism evidence="2 3">
    <name type="scientific">Paenibacillus piri</name>
    <dbReference type="NCBI Taxonomy" id="2547395"/>
    <lineage>
        <taxon>Bacteria</taxon>
        <taxon>Bacillati</taxon>
        <taxon>Bacillota</taxon>
        <taxon>Bacilli</taxon>
        <taxon>Bacillales</taxon>
        <taxon>Paenibacillaceae</taxon>
        <taxon>Paenibacillus</taxon>
    </lineage>
</organism>
<sequence>MQSVVKLIESYHETNNAYPPDLSQLPGAPFQDAWGNDLVYNNPGSGNDYDLLSLGADGQAGGEGADADISAAAGASLVASWFDYTPTSGIDIEIDSKLENVN</sequence>
<name>A0A4R5K8L9_9BACL</name>
<reference evidence="2 3" key="1">
    <citation type="submission" date="2019-03" db="EMBL/GenBank/DDBJ databases">
        <title>This is whole genome sequence of Paenibacillus sp MS74 strain.</title>
        <authorList>
            <person name="Trinh H.N."/>
        </authorList>
    </citation>
    <scope>NUCLEOTIDE SEQUENCE [LARGE SCALE GENOMIC DNA]</scope>
    <source>
        <strain evidence="2 3">MS74</strain>
    </source>
</reference>
<dbReference type="OrthoDB" id="8563833at2"/>
<protein>
    <recommendedName>
        <fullName evidence="1">Type II secretion system protein GspG C-terminal domain-containing protein</fullName>
    </recommendedName>
</protein>
<keyword evidence="3" id="KW-1185">Reference proteome</keyword>
<evidence type="ECO:0000259" key="1">
    <source>
        <dbReference type="Pfam" id="PF08334"/>
    </source>
</evidence>
<evidence type="ECO:0000313" key="2">
    <source>
        <dbReference type="EMBL" id="TDF91152.1"/>
    </source>
</evidence>
<feature type="domain" description="Type II secretion system protein GspG C-terminal" evidence="1">
    <location>
        <begin position="29"/>
        <end position="70"/>
    </location>
</feature>
<proteinExistence type="predicted"/>
<accession>A0A4R5K8L9</accession>
<comment type="caution">
    <text evidence="2">The sequence shown here is derived from an EMBL/GenBank/DDBJ whole genome shotgun (WGS) entry which is preliminary data.</text>
</comment>
<dbReference type="AlphaFoldDB" id="A0A4R5K8L9"/>
<evidence type="ECO:0000313" key="3">
    <source>
        <dbReference type="Proteomes" id="UP000295636"/>
    </source>
</evidence>
<dbReference type="EMBL" id="SMRT01000030">
    <property type="protein sequence ID" value="TDF91152.1"/>
    <property type="molecule type" value="Genomic_DNA"/>
</dbReference>
<dbReference type="InterPro" id="IPR013545">
    <property type="entry name" value="T2SS_protein-GspG_C"/>
</dbReference>